<comment type="caution">
    <text evidence="5">The sequence shown here is derived from an EMBL/GenBank/DDBJ whole genome shotgun (WGS) entry which is preliminary data.</text>
</comment>
<gene>
    <name evidence="5" type="ORF">EV214_1019</name>
</gene>
<protein>
    <submittedName>
        <fullName evidence="5">Stage V sporulation protein K</fullName>
    </submittedName>
</protein>
<comment type="similarity">
    <text evidence="1">Belongs to the CbxX/CfxQ family.</text>
</comment>
<dbReference type="InterPro" id="IPR050773">
    <property type="entry name" value="CbxX/CfxQ_RuBisCO_ESX"/>
</dbReference>
<dbReference type="InterPro" id="IPR041627">
    <property type="entry name" value="AAA_lid_6"/>
</dbReference>
<name>A0A4R2L6R4_9FIRM</name>
<dbReference type="Gene3D" id="3.40.50.300">
    <property type="entry name" value="P-loop containing nucleotide triphosphate hydrolases"/>
    <property type="match status" value="1"/>
</dbReference>
<evidence type="ECO:0000259" key="4">
    <source>
        <dbReference type="SMART" id="SM00382"/>
    </source>
</evidence>
<feature type="domain" description="AAA+ ATPase" evidence="4">
    <location>
        <begin position="92"/>
        <end position="230"/>
    </location>
</feature>
<dbReference type="Proteomes" id="UP000294919">
    <property type="component" value="Unassembled WGS sequence"/>
</dbReference>
<dbReference type="PANTHER" id="PTHR43392">
    <property type="entry name" value="AAA-TYPE ATPASE FAMILY PROTEIN / ANKYRIN REPEAT FAMILY PROTEIN"/>
    <property type="match status" value="1"/>
</dbReference>
<dbReference type="PRINTS" id="PR00819">
    <property type="entry name" value="CBXCFQXSUPER"/>
</dbReference>
<evidence type="ECO:0000313" key="6">
    <source>
        <dbReference type="Proteomes" id="UP000294919"/>
    </source>
</evidence>
<evidence type="ECO:0000313" key="5">
    <source>
        <dbReference type="EMBL" id="TCO79779.1"/>
    </source>
</evidence>
<dbReference type="OrthoDB" id="9806903at2"/>
<sequence length="317" mass="36068">MGYKNESKVYEDILNLLERGKVSTEYAVGKMIKQKQMNDNKRNPNQEDVNAMMVELDTLIGLERVKKLAREIQAYILIQNKRREEHLAADSLVLHMIFKGNPGTGKTTVARLLGKILCAMGVLEKGHVVEVERADLVGGYIGHTAAKVREQIKESLGGIMFIDEAYSLARGGEKDFGKEAIDAMVKGMEDYKDNLILILAGYKEEMENFLKTNPGLKSRFPIHIEFTDYTLDELIKIAEDMVKKRQYILSLSAKAKILRILSQKRIEDRITSGNARLVRNIIERAIRKQAIRLKDSGSFSREDLITLKRDDITEEDH</sequence>
<keyword evidence="3" id="KW-0067">ATP-binding</keyword>
<dbReference type="InterPro" id="IPR027417">
    <property type="entry name" value="P-loop_NTPase"/>
</dbReference>
<dbReference type="AlphaFoldDB" id="A0A4R2L6R4"/>
<dbReference type="SUPFAM" id="SSF52540">
    <property type="entry name" value="P-loop containing nucleoside triphosphate hydrolases"/>
    <property type="match status" value="1"/>
</dbReference>
<evidence type="ECO:0000256" key="3">
    <source>
        <dbReference type="ARBA" id="ARBA00022840"/>
    </source>
</evidence>
<dbReference type="GO" id="GO:0005524">
    <property type="term" value="F:ATP binding"/>
    <property type="evidence" value="ECO:0007669"/>
    <property type="project" value="UniProtKB-KW"/>
</dbReference>
<dbReference type="Gene3D" id="1.10.8.60">
    <property type="match status" value="1"/>
</dbReference>
<accession>A0A4R2L6R4</accession>
<dbReference type="InterPro" id="IPR003959">
    <property type="entry name" value="ATPase_AAA_core"/>
</dbReference>
<dbReference type="FunFam" id="3.40.50.300:FF:000216">
    <property type="entry name" value="Type VII secretion ATPase EccA"/>
    <property type="match status" value="1"/>
</dbReference>
<reference evidence="5 6" key="1">
    <citation type="submission" date="2019-03" db="EMBL/GenBank/DDBJ databases">
        <title>Genomic Encyclopedia of Type Strains, Phase IV (KMG-IV): sequencing the most valuable type-strain genomes for metagenomic binning, comparative biology and taxonomic classification.</title>
        <authorList>
            <person name="Goeker M."/>
        </authorList>
    </citation>
    <scope>NUCLEOTIDE SEQUENCE [LARGE SCALE GENOMIC DNA]</scope>
    <source>
        <strain evidence="5 6">DSM 102940</strain>
    </source>
</reference>
<dbReference type="PANTHER" id="PTHR43392:SF2">
    <property type="entry name" value="AAA-TYPE ATPASE FAMILY PROTEIN _ ANKYRIN REPEAT FAMILY PROTEIN"/>
    <property type="match status" value="1"/>
</dbReference>
<dbReference type="Pfam" id="PF17866">
    <property type="entry name" value="AAA_lid_6"/>
    <property type="match status" value="1"/>
</dbReference>
<dbReference type="EMBL" id="SLWV01000001">
    <property type="protein sequence ID" value="TCO79779.1"/>
    <property type="molecule type" value="Genomic_DNA"/>
</dbReference>
<dbReference type="GO" id="GO:0016887">
    <property type="term" value="F:ATP hydrolysis activity"/>
    <property type="evidence" value="ECO:0007669"/>
    <property type="project" value="InterPro"/>
</dbReference>
<keyword evidence="2" id="KW-0547">Nucleotide-binding</keyword>
<evidence type="ECO:0000256" key="1">
    <source>
        <dbReference type="ARBA" id="ARBA00010378"/>
    </source>
</evidence>
<dbReference type="InterPro" id="IPR003593">
    <property type="entry name" value="AAA+_ATPase"/>
</dbReference>
<dbReference type="CDD" id="cd00009">
    <property type="entry name" value="AAA"/>
    <property type="match status" value="1"/>
</dbReference>
<dbReference type="SMART" id="SM00382">
    <property type="entry name" value="AAA"/>
    <property type="match status" value="1"/>
</dbReference>
<dbReference type="Pfam" id="PF00004">
    <property type="entry name" value="AAA"/>
    <property type="match status" value="1"/>
</dbReference>
<dbReference type="RefSeq" id="WP_132241439.1">
    <property type="nucleotide sequence ID" value="NZ_SLWV01000001.1"/>
</dbReference>
<proteinExistence type="inferred from homology"/>
<keyword evidence="6" id="KW-1185">Reference proteome</keyword>
<organism evidence="5 6">
    <name type="scientific">Marinisporobacter balticus</name>
    <dbReference type="NCBI Taxonomy" id="2018667"/>
    <lineage>
        <taxon>Bacteria</taxon>
        <taxon>Bacillati</taxon>
        <taxon>Bacillota</taxon>
        <taxon>Clostridia</taxon>
        <taxon>Peptostreptococcales</taxon>
        <taxon>Thermotaleaceae</taxon>
        <taxon>Marinisporobacter</taxon>
    </lineage>
</organism>
<evidence type="ECO:0000256" key="2">
    <source>
        <dbReference type="ARBA" id="ARBA00022741"/>
    </source>
</evidence>
<dbReference type="InterPro" id="IPR000641">
    <property type="entry name" value="CbxX/CfxQ"/>
</dbReference>